<evidence type="ECO:0000313" key="7">
    <source>
        <dbReference type="Proteomes" id="UP000294853"/>
    </source>
</evidence>
<dbReference type="InterPro" id="IPR006657">
    <property type="entry name" value="MoPterin_dinucl-bd_dom"/>
</dbReference>
<dbReference type="AlphaFoldDB" id="A0A4P7IDC4"/>
<evidence type="ECO:0000256" key="2">
    <source>
        <dbReference type="ARBA" id="ARBA00022723"/>
    </source>
</evidence>
<dbReference type="GO" id="GO:0043546">
    <property type="term" value="F:molybdopterin cofactor binding"/>
    <property type="evidence" value="ECO:0007669"/>
    <property type="project" value="InterPro"/>
</dbReference>
<dbReference type="GO" id="GO:0003954">
    <property type="term" value="F:NADH dehydrogenase activity"/>
    <property type="evidence" value="ECO:0007669"/>
    <property type="project" value="TreeGrafter"/>
</dbReference>
<dbReference type="Pfam" id="PF01568">
    <property type="entry name" value="Molydop_binding"/>
    <property type="match status" value="1"/>
</dbReference>
<dbReference type="Pfam" id="PF04879">
    <property type="entry name" value="Molybdop_Fe4S4"/>
    <property type="match status" value="1"/>
</dbReference>
<dbReference type="InterPro" id="IPR009010">
    <property type="entry name" value="Asp_de-COase-like_dom_sf"/>
</dbReference>
<dbReference type="SMART" id="SM00926">
    <property type="entry name" value="Molybdop_Fe4S4"/>
    <property type="match status" value="1"/>
</dbReference>
<dbReference type="RefSeq" id="WP_135267104.1">
    <property type="nucleotide sequence ID" value="NZ_CP038436.1"/>
</dbReference>
<dbReference type="InterPro" id="IPR006656">
    <property type="entry name" value="Mopterin_OxRdtase"/>
</dbReference>
<dbReference type="Proteomes" id="UP000294853">
    <property type="component" value="Chromosome"/>
</dbReference>
<dbReference type="OrthoDB" id="7376058at2"/>
<dbReference type="PANTHER" id="PTHR43105:SF10">
    <property type="entry name" value="NADH-QUINONE OXIDOREDUCTASE SUBUNIT G"/>
    <property type="match status" value="1"/>
</dbReference>
<feature type="domain" description="4Fe-4S Mo/W bis-MGD-type" evidence="5">
    <location>
        <begin position="6"/>
        <end position="57"/>
    </location>
</feature>
<dbReference type="Pfam" id="PF00384">
    <property type="entry name" value="Molybdopterin"/>
    <property type="match status" value="1"/>
</dbReference>
<keyword evidence="4" id="KW-0411">Iron-sulfur</keyword>
<reference evidence="6 7" key="1">
    <citation type="submission" date="2019-03" db="EMBL/GenBank/DDBJ databases">
        <title>Three New Species of Nocardioides, Nocardioides euryhalodurans sp. nov., Nocardioides seonyuensis sp. nov. and Nocardioides eburneoflavus sp. nov. Iolated from Soil.</title>
        <authorList>
            <person name="Roh S.G."/>
            <person name="Lee C."/>
            <person name="Kim M.-K."/>
            <person name="Kim S.B."/>
        </authorList>
    </citation>
    <scope>NUCLEOTIDE SEQUENCE [LARGE SCALE GENOMIC DNA]</scope>
    <source>
        <strain evidence="6 7">MMS17-SY207-3</strain>
    </source>
</reference>
<organism evidence="6 7">
    <name type="scientific">Nocardioides seonyuensis</name>
    <dbReference type="NCBI Taxonomy" id="2518371"/>
    <lineage>
        <taxon>Bacteria</taxon>
        <taxon>Bacillati</taxon>
        <taxon>Actinomycetota</taxon>
        <taxon>Actinomycetes</taxon>
        <taxon>Propionibacteriales</taxon>
        <taxon>Nocardioidaceae</taxon>
        <taxon>Nocardioides</taxon>
    </lineage>
</organism>
<dbReference type="GO" id="GO:0016020">
    <property type="term" value="C:membrane"/>
    <property type="evidence" value="ECO:0007669"/>
    <property type="project" value="TreeGrafter"/>
</dbReference>
<dbReference type="SUPFAM" id="SSF53706">
    <property type="entry name" value="Formate dehydrogenase/DMSO reductase, domains 1-3"/>
    <property type="match status" value="1"/>
</dbReference>
<dbReference type="InterPro" id="IPR006963">
    <property type="entry name" value="Mopterin_OxRdtase_4Fe-4S_dom"/>
</dbReference>
<dbReference type="GO" id="GO:0051539">
    <property type="term" value="F:4 iron, 4 sulfur cluster binding"/>
    <property type="evidence" value="ECO:0007669"/>
    <property type="project" value="UniProtKB-KW"/>
</dbReference>
<dbReference type="SUPFAM" id="SSF50692">
    <property type="entry name" value="ADC-like"/>
    <property type="match status" value="1"/>
</dbReference>
<dbReference type="CDD" id="cd00508">
    <property type="entry name" value="MopB_CT_Fdh-Nap-like"/>
    <property type="match status" value="1"/>
</dbReference>
<dbReference type="GO" id="GO:0046872">
    <property type="term" value="F:metal ion binding"/>
    <property type="evidence" value="ECO:0007669"/>
    <property type="project" value="UniProtKB-KW"/>
</dbReference>
<dbReference type="Gene3D" id="2.20.25.90">
    <property type="entry name" value="ADC-like domains"/>
    <property type="match status" value="1"/>
</dbReference>
<keyword evidence="3" id="KW-0408">Iron</keyword>
<dbReference type="InterPro" id="IPR050123">
    <property type="entry name" value="Prok_molybdopt-oxidoreductase"/>
</dbReference>
<keyword evidence="7" id="KW-1185">Reference proteome</keyword>
<keyword evidence="1" id="KW-0004">4Fe-4S</keyword>
<dbReference type="PANTHER" id="PTHR43105">
    <property type="entry name" value="RESPIRATORY NITRATE REDUCTASE"/>
    <property type="match status" value="1"/>
</dbReference>
<evidence type="ECO:0000256" key="1">
    <source>
        <dbReference type="ARBA" id="ARBA00022485"/>
    </source>
</evidence>
<sequence>MTAASTSTTTTHCPYCSLQCGMRLTGQRLPTVSAWEEFPVNQGALCRKGWTAAGLYGGRERLTSPLVRDRRTGEWTAVGWDEALDLVASRLREIQAARGKDAVAVFGGGGLTNEKAYSLGKFARVALGTSQIDYNGRWCMSSAASAGIRAFGVDRGLPFPLADVEETEVLVLVGSNLAETMPPAARHLDALRQRGGRVVVIDPRRTATALRADLVVQPVPGTDLALALGVLHLLVAAGAVDEDYLAARTTGWAQVRESVAAWWPERVERVTGVPAEEVRALAGLLGAPKVMVLTARGAEQHSTGTDTVLAWINVTLALGMVGVRGAGYGCLTGQGNGQGGREHGQKADQLPGYRRIDDPAARAHVAGVWGIDPDSLPGPGRSAYEMLDALGTPEGSSALLVLGSNIVVSAPRSTHVTERLEALDLLVVCDLVMSETAAIADVVLPVTQWAEETGTMTNLEGRVVLRQQAVRAPAGVRSDLEVIAALAERLGSPVEFATDPEEVFAELGRASSGGSADYSEITYDRIRDEGGVFWGGERLFAETFAHPDGRARMVAVEHRGAAEQPCADYPVHLTTGRVLAQYQSGAQTRRVRELPDSGAFVEVHPMLAARLGLVDGEPARVTTRRGSMAAPARVVDSIRADTVFVPFHWVGANRLTHDALDPSSRMPEFKVCAARVTAAGGGHG</sequence>
<evidence type="ECO:0000313" key="6">
    <source>
        <dbReference type="EMBL" id="QBX55136.1"/>
    </source>
</evidence>
<accession>A0A4P7IDC4</accession>
<name>A0A4P7IDC4_9ACTN</name>
<evidence type="ECO:0000259" key="5">
    <source>
        <dbReference type="SMART" id="SM00926"/>
    </source>
</evidence>
<dbReference type="KEGG" id="nsn:EXE58_06480"/>
<evidence type="ECO:0000256" key="3">
    <source>
        <dbReference type="ARBA" id="ARBA00023004"/>
    </source>
</evidence>
<dbReference type="Gene3D" id="3.40.228.10">
    <property type="entry name" value="Dimethylsulfoxide Reductase, domain 2"/>
    <property type="match status" value="1"/>
</dbReference>
<proteinExistence type="predicted"/>
<dbReference type="Gene3D" id="3.40.50.740">
    <property type="match status" value="1"/>
</dbReference>
<dbReference type="Gene3D" id="2.40.40.20">
    <property type="match status" value="1"/>
</dbReference>
<dbReference type="GO" id="GO:0022904">
    <property type="term" value="P:respiratory electron transport chain"/>
    <property type="evidence" value="ECO:0007669"/>
    <property type="project" value="TreeGrafter"/>
</dbReference>
<evidence type="ECO:0000256" key="4">
    <source>
        <dbReference type="ARBA" id="ARBA00023014"/>
    </source>
</evidence>
<keyword evidence="2" id="KW-0479">Metal-binding</keyword>
<protein>
    <submittedName>
        <fullName evidence="6">Nitrite reductase</fullName>
    </submittedName>
</protein>
<dbReference type="EMBL" id="CP038436">
    <property type="protein sequence ID" value="QBX55136.1"/>
    <property type="molecule type" value="Genomic_DNA"/>
</dbReference>
<gene>
    <name evidence="6" type="ORF">EXE58_06480</name>
</gene>